<feature type="transmembrane region" description="Helical" evidence="2">
    <location>
        <begin position="28"/>
        <end position="48"/>
    </location>
</feature>
<keyword evidence="2" id="KW-0472">Membrane</keyword>
<organism evidence="3 4">
    <name type="scientific">Podospora fimiseda</name>
    <dbReference type="NCBI Taxonomy" id="252190"/>
    <lineage>
        <taxon>Eukaryota</taxon>
        <taxon>Fungi</taxon>
        <taxon>Dikarya</taxon>
        <taxon>Ascomycota</taxon>
        <taxon>Pezizomycotina</taxon>
        <taxon>Sordariomycetes</taxon>
        <taxon>Sordariomycetidae</taxon>
        <taxon>Sordariales</taxon>
        <taxon>Podosporaceae</taxon>
        <taxon>Podospora</taxon>
    </lineage>
</organism>
<evidence type="ECO:0000256" key="2">
    <source>
        <dbReference type="SAM" id="Phobius"/>
    </source>
</evidence>
<feature type="region of interest" description="Disordered" evidence="1">
    <location>
        <begin position="1"/>
        <end position="22"/>
    </location>
</feature>
<sequence length="88" mass="10582">MVMSARAEQKTRRRGKEEKERLKRQDSFLLHTTNFLFRVWAWLITFLYSFCWHGSNGGIVFFKTLILFGLLFSFIFFTTSRLEVDCLF</sequence>
<dbReference type="Proteomes" id="UP001301958">
    <property type="component" value="Unassembled WGS sequence"/>
</dbReference>
<dbReference type="AlphaFoldDB" id="A0AAN7H2R9"/>
<evidence type="ECO:0000313" key="4">
    <source>
        <dbReference type="Proteomes" id="UP001301958"/>
    </source>
</evidence>
<feature type="transmembrane region" description="Helical" evidence="2">
    <location>
        <begin position="60"/>
        <end position="79"/>
    </location>
</feature>
<accession>A0AAN7H2R9</accession>
<name>A0AAN7H2R9_9PEZI</name>
<keyword evidence="2" id="KW-0812">Transmembrane</keyword>
<evidence type="ECO:0000313" key="3">
    <source>
        <dbReference type="EMBL" id="KAK4230418.1"/>
    </source>
</evidence>
<feature type="compositionally biased region" description="Basic and acidic residues" evidence="1">
    <location>
        <begin position="7"/>
        <end position="22"/>
    </location>
</feature>
<dbReference type="EMBL" id="MU865299">
    <property type="protein sequence ID" value="KAK4230418.1"/>
    <property type="molecule type" value="Genomic_DNA"/>
</dbReference>
<evidence type="ECO:0000256" key="1">
    <source>
        <dbReference type="SAM" id="MobiDB-lite"/>
    </source>
</evidence>
<proteinExistence type="predicted"/>
<protein>
    <submittedName>
        <fullName evidence="3">Uncharacterized protein</fullName>
    </submittedName>
</protein>
<keyword evidence="4" id="KW-1185">Reference proteome</keyword>
<comment type="caution">
    <text evidence="3">The sequence shown here is derived from an EMBL/GenBank/DDBJ whole genome shotgun (WGS) entry which is preliminary data.</text>
</comment>
<gene>
    <name evidence="3" type="ORF">QBC38DRAFT_41562</name>
</gene>
<reference evidence="3" key="1">
    <citation type="journal article" date="2023" name="Mol. Phylogenet. Evol.">
        <title>Genome-scale phylogeny and comparative genomics of the fungal order Sordariales.</title>
        <authorList>
            <person name="Hensen N."/>
            <person name="Bonometti L."/>
            <person name="Westerberg I."/>
            <person name="Brannstrom I.O."/>
            <person name="Guillou S."/>
            <person name="Cros-Aarteil S."/>
            <person name="Calhoun S."/>
            <person name="Haridas S."/>
            <person name="Kuo A."/>
            <person name="Mondo S."/>
            <person name="Pangilinan J."/>
            <person name="Riley R."/>
            <person name="LaButti K."/>
            <person name="Andreopoulos B."/>
            <person name="Lipzen A."/>
            <person name="Chen C."/>
            <person name="Yan M."/>
            <person name="Daum C."/>
            <person name="Ng V."/>
            <person name="Clum A."/>
            <person name="Steindorff A."/>
            <person name="Ohm R.A."/>
            <person name="Martin F."/>
            <person name="Silar P."/>
            <person name="Natvig D.O."/>
            <person name="Lalanne C."/>
            <person name="Gautier V."/>
            <person name="Ament-Velasquez S.L."/>
            <person name="Kruys A."/>
            <person name="Hutchinson M.I."/>
            <person name="Powell A.J."/>
            <person name="Barry K."/>
            <person name="Miller A.N."/>
            <person name="Grigoriev I.V."/>
            <person name="Debuchy R."/>
            <person name="Gladieux P."/>
            <person name="Hiltunen Thoren M."/>
            <person name="Johannesson H."/>
        </authorList>
    </citation>
    <scope>NUCLEOTIDE SEQUENCE</scope>
    <source>
        <strain evidence="3">CBS 990.96</strain>
    </source>
</reference>
<reference evidence="3" key="2">
    <citation type="submission" date="2023-05" db="EMBL/GenBank/DDBJ databases">
        <authorList>
            <consortium name="Lawrence Berkeley National Laboratory"/>
            <person name="Steindorff A."/>
            <person name="Hensen N."/>
            <person name="Bonometti L."/>
            <person name="Westerberg I."/>
            <person name="Brannstrom I.O."/>
            <person name="Guillou S."/>
            <person name="Cros-Aarteil S."/>
            <person name="Calhoun S."/>
            <person name="Haridas S."/>
            <person name="Kuo A."/>
            <person name="Mondo S."/>
            <person name="Pangilinan J."/>
            <person name="Riley R."/>
            <person name="Labutti K."/>
            <person name="Andreopoulos B."/>
            <person name="Lipzen A."/>
            <person name="Chen C."/>
            <person name="Yanf M."/>
            <person name="Daum C."/>
            <person name="Ng V."/>
            <person name="Clum A."/>
            <person name="Ohm R."/>
            <person name="Martin F."/>
            <person name="Silar P."/>
            <person name="Natvig D."/>
            <person name="Lalanne C."/>
            <person name="Gautier V."/>
            <person name="Ament-Velasquez S.L."/>
            <person name="Kruys A."/>
            <person name="Hutchinson M.I."/>
            <person name="Powell A.J."/>
            <person name="Barry K."/>
            <person name="Miller A.N."/>
            <person name="Grigoriev I.V."/>
            <person name="Debuchy R."/>
            <person name="Gladieux P."/>
            <person name="Thoren M.H."/>
            <person name="Johannesson H."/>
        </authorList>
    </citation>
    <scope>NUCLEOTIDE SEQUENCE</scope>
    <source>
        <strain evidence="3">CBS 990.96</strain>
    </source>
</reference>
<keyword evidence="2" id="KW-1133">Transmembrane helix</keyword>